<evidence type="ECO:0000313" key="1">
    <source>
        <dbReference type="EMBL" id="ESA08972.1"/>
    </source>
</evidence>
<dbReference type="EMBL" id="KI288617">
    <property type="protein sequence ID" value="ESA08972.1"/>
    <property type="molecule type" value="Genomic_DNA"/>
</dbReference>
<dbReference type="HOGENOM" id="CLU_3069868_0_0_1"/>
<protein>
    <submittedName>
        <fullName evidence="1">Uncharacterized protein</fullName>
    </submittedName>
</protein>
<organism evidence="1">
    <name type="scientific">Rhizophagus irregularis (strain DAOM 181602 / DAOM 197198 / MUCL 43194)</name>
    <name type="common">Arbuscular mycorrhizal fungus</name>
    <name type="synonym">Glomus intraradices</name>
    <dbReference type="NCBI Taxonomy" id="747089"/>
    <lineage>
        <taxon>Eukaryota</taxon>
        <taxon>Fungi</taxon>
        <taxon>Fungi incertae sedis</taxon>
        <taxon>Mucoromycota</taxon>
        <taxon>Glomeromycotina</taxon>
        <taxon>Glomeromycetes</taxon>
        <taxon>Glomerales</taxon>
        <taxon>Glomeraceae</taxon>
        <taxon>Rhizophagus</taxon>
    </lineage>
</organism>
<gene>
    <name evidence="1" type="ORF">GLOINDRAFT_31086</name>
</gene>
<dbReference type="AlphaFoldDB" id="U9TNH4"/>
<proteinExistence type="predicted"/>
<reference evidence="1" key="1">
    <citation type="submission" date="2013-07" db="EMBL/GenBank/DDBJ databases">
        <title>The genome of an arbuscular mycorrhizal fungus provides insights into the evolution of the oldest plant symbiosis.</title>
        <authorList>
            <consortium name="DOE Joint Genome Institute"/>
            <person name="Tisserant E."/>
            <person name="Malbreil M."/>
            <person name="Kuo A."/>
            <person name="Kohler A."/>
            <person name="Symeonidi A."/>
            <person name="Balestrini R."/>
            <person name="Charron P."/>
            <person name="Duensing N."/>
            <person name="Frei-dit-Frey N."/>
            <person name="Gianinazzi-Pearson V."/>
            <person name="Gilbert B."/>
            <person name="Handa Y."/>
            <person name="Hijri M."/>
            <person name="Kaul R."/>
            <person name="Kawaguchi M."/>
            <person name="Krajinski F."/>
            <person name="Lammers P."/>
            <person name="Lapierre D."/>
            <person name="Masclaux F.G."/>
            <person name="Murat C."/>
            <person name="Morin E."/>
            <person name="Ndikumana S."/>
            <person name="Pagni M."/>
            <person name="Petitpierre D."/>
            <person name="Requena N."/>
            <person name="Rosikiewicz P."/>
            <person name="Riley R."/>
            <person name="Saito K."/>
            <person name="San Clemente H."/>
            <person name="Shapiro H."/>
            <person name="van Tuinen D."/>
            <person name="Becard G."/>
            <person name="Bonfante P."/>
            <person name="Paszkowski U."/>
            <person name="Shachar-Hill Y."/>
            <person name="Young J.P."/>
            <person name="Sanders I.R."/>
            <person name="Henrissat B."/>
            <person name="Rensing S.A."/>
            <person name="Grigoriev I.V."/>
            <person name="Corradi N."/>
            <person name="Roux C."/>
            <person name="Martin F."/>
        </authorList>
    </citation>
    <scope>NUCLEOTIDE SEQUENCE</scope>
    <source>
        <strain evidence="1">DAOM 197198</strain>
    </source>
</reference>
<name>U9TNH4_RHIID</name>
<accession>U9TNH4</accession>
<sequence>MSLQKAYMKSICLQNLHTWIFTNRECLIKDCNMIKYDCTTQIPCVAGYPDMIS</sequence>